<protein>
    <submittedName>
        <fullName evidence="2">Transcription factor jumonji aspartyl beta-hydroxylase</fullName>
    </submittedName>
</protein>
<dbReference type="Proteomes" id="UP000536711">
    <property type="component" value="Unassembled WGS sequence"/>
</dbReference>
<dbReference type="PANTHER" id="PTHR12461:SF105">
    <property type="entry name" value="HYPOXIA-INDUCIBLE FACTOR 1-ALPHA INHIBITOR"/>
    <property type="match status" value="1"/>
</dbReference>
<comment type="caution">
    <text evidence="2">The sequence shown here is derived from an EMBL/GenBank/DDBJ whole genome shotgun (WGS) entry which is preliminary data.</text>
</comment>
<gene>
    <name evidence="2" type="ORF">FACUT_10188</name>
</gene>
<dbReference type="InterPro" id="IPR041667">
    <property type="entry name" value="Cupin_8"/>
</dbReference>
<dbReference type="Pfam" id="PF13621">
    <property type="entry name" value="Cupin_8"/>
    <property type="match status" value="1"/>
</dbReference>
<evidence type="ECO:0000313" key="2">
    <source>
        <dbReference type="EMBL" id="KAF4424863.1"/>
    </source>
</evidence>
<dbReference type="OrthoDB" id="263283at2759"/>
<dbReference type="InterPro" id="IPR003347">
    <property type="entry name" value="JmjC_dom"/>
</dbReference>
<dbReference type="PANTHER" id="PTHR12461">
    <property type="entry name" value="HYPOXIA-INDUCIBLE FACTOR 1 ALPHA INHIBITOR-RELATED"/>
    <property type="match status" value="1"/>
</dbReference>
<dbReference type="PROSITE" id="PS51184">
    <property type="entry name" value="JMJC"/>
    <property type="match status" value="1"/>
</dbReference>
<dbReference type="SUPFAM" id="SSF51197">
    <property type="entry name" value="Clavaminate synthase-like"/>
    <property type="match status" value="1"/>
</dbReference>
<proteinExistence type="predicted"/>
<evidence type="ECO:0000313" key="3">
    <source>
        <dbReference type="Proteomes" id="UP000536711"/>
    </source>
</evidence>
<name>A0A8H4NH93_9HYPO</name>
<keyword evidence="3" id="KW-1185">Reference proteome</keyword>
<dbReference type="Gene3D" id="2.60.120.650">
    <property type="entry name" value="Cupin"/>
    <property type="match status" value="1"/>
</dbReference>
<reference evidence="2 3" key="1">
    <citation type="submission" date="2020-01" db="EMBL/GenBank/DDBJ databases">
        <title>Identification and distribution of gene clusters putatively required for synthesis of sphingolipid metabolism inhibitors in phylogenetically diverse species of the filamentous fungus Fusarium.</title>
        <authorList>
            <person name="Kim H.-S."/>
            <person name="Busman M."/>
            <person name="Brown D.W."/>
            <person name="Divon H."/>
            <person name="Uhlig S."/>
            <person name="Proctor R.H."/>
        </authorList>
    </citation>
    <scope>NUCLEOTIDE SEQUENCE [LARGE SCALE GENOMIC DNA]</scope>
    <source>
        <strain evidence="2 3">NRRL 13308</strain>
    </source>
</reference>
<accession>A0A8H4NH93</accession>
<feature type="domain" description="JmjC" evidence="1">
    <location>
        <begin position="223"/>
        <end position="374"/>
    </location>
</feature>
<evidence type="ECO:0000259" key="1">
    <source>
        <dbReference type="PROSITE" id="PS51184"/>
    </source>
</evidence>
<sequence>MSKVLSTFSPWSRHISKTVPLCRYFSQTVSPRKGIPRKGIPRKGIPRLVAVAEEYTTTEAFRTRSFELEKPVVFAKDQGSPAANLPALENWFMDEEEPYHTANTRTPRQPLSRHFRRFRNPMVTYEIYAPSQKQKDSLIMFRDSLDRDVHDDAIVRSWDNCFNQEAVVDGVVDETVNNIANRDFYRFTAPLRLFNKIYHFNKVLLSMGLPRISLYIAQCSIEDLPKDLQDDLPTPKILKFVGKGDIYGTSIWLGLVPTYTPLHRDPNPNFFCQLSGDKVLRLMLPKAGQALFGEMQAKMEKTDNGRLRTEDMMQGEEREKLHDAVWGDNEAPAGLFEVVLEPGDSMFIPAGYWHSVKSVGWDGEVNCSANWWFR</sequence>
<dbReference type="EMBL" id="JAADJF010000314">
    <property type="protein sequence ID" value="KAF4424863.1"/>
    <property type="molecule type" value="Genomic_DNA"/>
</dbReference>
<dbReference type="AlphaFoldDB" id="A0A8H4NH93"/>
<organism evidence="2 3">
    <name type="scientific">Fusarium acutatum</name>
    <dbReference type="NCBI Taxonomy" id="78861"/>
    <lineage>
        <taxon>Eukaryota</taxon>
        <taxon>Fungi</taxon>
        <taxon>Dikarya</taxon>
        <taxon>Ascomycota</taxon>
        <taxon>Pezizomycotina</taxon>
        <taxon>Sordariomycetes</taxon>
        <taxon>Hypocreomycetidae</taxon>
        <taxon>Hypocreales</taxon>
        <taxon>Nectriaceae</taxon>
        <taxon>Fusarium</taxon>
        <taxon>Fusarium fujikuroi species complex</taxon>
    </lineage>
</organism>